<keyword evidence="7" id="KW-0560">Oxidoreductase</keyword>
<dbReference type="InterPro" id="IPR014031">
    <property type="entry name" value="Ketoacyl_synth_C"/>
</dbReference>
<feature type="active site" description="Proton donor; for dehydratase activity" evidence="3">
    <location>
        <position position="1890"/>
    </location>
</feature>
<dbReference type="GO" id="GO:0018498">
    <property type="term" value="F:2,3-dihydroxy-2,3-dihydro-phenylpropionate dehydrogenase activity"/>
    <property type="evidence" value="ECO:0007669"/>
    <property type="project" value="UniProtKB-EC"/>
</dbReference>
<accession>A0ABN8GEV2</accession>
<dbReference type="PANTHER" id="PTHR43775">
    <property type="entry name" value="FATTY ACID SYNTHASE"/>
    <property type="match status" value="1"/>
</dbReference>
<dbReference type="InterPro" id="IPR049552">
    <property type="entry name" value="PKS_DH_N"/>
</dbReference>
<evidence type="ECO:0000313" key="8">
    <source>
        <dbReference type="Proteomes" id="UP000838686"/>
    </source>
</evidence>
<dbReference type="SMART" id="SM00822">
    <property type="entry name" value="PKS_KR"/>
    <property type="match status" value="1"/>
</dbReference>
<reference evidence="7" key="1">
    <citation type="submission" date="2022-01" db="EMBL/GenBank/DDBJ databases">
        <authorList>
            <person name="Criscuolo A."/>
        </authorList>
    </citation>
    <scope>NUCLEOTIDE SEQUENCE</scope>
    <source>
        <strain evidence="7">CIP111893</strain>
    </source>
</reference>
<feature type="domain" description="Ketosynthase family 3 (KS3)" evidence="5">
    <location>
        <begin position="303"/>
        <end position="755"/>
    </location>
</feature>
<comment type="similarity">
    <text evidence="4">Belongs to the thiolase-like superfamily. Beta-ketoacyl-ACP synthases family.</text>
</comment>
<gene>
    <name evidence="7" type="primary">hcaB</name>
    <name evidence="7" type="ORF">PAECIP111893_01634</name>
</gene>
<protein>
    <submittedName>
        <fullName evidence="7">3-phenylpropionate-dihydrodiol/cinnamic acid-dihydrodiol dehydrogenase</fullName>
        <ecNumber evidence="7">1.3.1.87</ecNumber>
    </submittedName>
</protein>
<evidence type="ECO:0000256" key="1">
    <source>
        <dbReference type="ARBA" id="ARBA00022450"/>
    </source>
</evidence>
<dbReference type="Proteomes" id="UP000838686">
    <property type="component" value="Unassembled WGS sequence"/>
</dbReference>
<dbReference type="SUPFAM" id="SSF51735">
    <property type="entry name" value="NAD(P)-binding Rossmann-fold domains"/>
    <property type="match status" value="2"/>
</dbReference>
<dbReference type="RefSeq" id="WP_236339975.1">
    <property type="nucleotide sequence ID" value="NZ_CAKMMF010000007.1"/>
</dbReference>
<keyword evidence="4" id="KW-0808">Transferase</keyword>
<dbReference type="PANTHER" id="PTHR43775:SF37">
    <property type="entry name" value="SI:DKEY-61P9.11"/>
    <property type="match status" value="1"/>
</dbReference>
<dbReference type="InterPro" id="IPR013968">
    <property type="entry name" value="PKS_KR"/>
</dbReference>
<dbReference type="InterPro" id="IPR049900">
    <property type="entry name" value="PKS_mFAS_DH"/>
</dbReference>
<dbReference type="InterPro" id="IPR036291">
    <property type="entry name" value="NAD(P)-bd_dom_sf"/>
</dbReference>
<dbReference type="InterPro" id="IPR042104">
    <property type="entry name" value="PKS_dehydratase_sf"/>
</dbReference>
<evidence type="ECO:0000256" key="2">
    <source>
        <dbReference type="ARBA" id="ARBA00022553"/>
    </source>
</evidence>
<dbReference type="Gene3D" id="3.40.47.10">
    <property type="match status" value="2"/>
</dbReference>
<dbReference type="Gene3D" id="3.40.50.720">
    <property type="entry name" value="NAD(P)-binding Rossmann-like Domain"/>
    <property type="match status" value="2"/>
</dbReference>
<comment type="caution">
    <text evidence="7">The sequence shown here is derived from an EMBL/GenBank/DDBJ whole genome shotgun (WGS) entry which is preliminary data.</text>
</comment>
<feature type="active site" description="Proton acceptor; for dehydratase activity" evidence="3">
    <location>
        <position position="1715"/>
    </location>
</feature>
<dbReference type="InterPro" id="IPR020841">
    <property type="entry name" value="PKS_Beta-ketoAc_synthase_dom"/>
</dbReference>
<dbReference type="Pfam" id="PF21089">
    <property type="entry name" value="PKS_DH_N"/>
    <property type="match status" value="1"/>
</dbReference>
<dbReference type="EC" id="1.3.1.87" evidence="7"/>
<dbReference type="InterPro" id="IPR002347">
    <property type="entry name" value="SDR_fam"/>
</dbReference>
<evidence type="ECO:0000256" key="3">
    <source>
        <dbReference type="PROSITE-ProRule" id="PRU01363"/>
    </source>
</evidence>
<dbReference type="InterPro" id="IPR016039">
    <property type="entry name" value="Thiolase-like"/>
</dbReference>
<dbReference type="CDD" id="cd05359">
    <property type="entry name" value="ChcA_like_SDR_c"/>
    <property type="match status" value="1"/>
</dbReference>
<dbReference type="PRINTS" id="PR00080">
    <property type="entry name" value="SDRFAMILY"/>
</dbReference>
<dbReference type="SMART" id="SM00825">
    <property type="entry name" value="PKS_KS"/>
    <property type="match status" value="1"/>
</dbReference>
<dbReference type="Pfam" id="PF08659">
    <property type="entry name" value="KR"/>
    <property type="match status" value="1"/>
</dbReference>
<feature type="domain" description="PKS/mFAS DH" evidence="6">
    <location>
        <begin position="1684"/>
        <end position="1981"/>
    </location>
</feature>
<dbReference type="InterPro" id="IPR057326">
    <property type="entry name" value="KR_dom"/>
</dbReference>
<feature type="region of interest" description="C-terminal hotdog fold" evidence="3">
    <location>
        <begin position="1827"/>
        <end position="1981"/>
    </location>
</feature>
<dbReference type="PRINTS" id="PR00081">
    <property type="entry name" value="GDHRDH"/>
</dbReference>
<dbReference type="Pfam" id="PF00109">
    <property type="entry name" value="ketoacyl-synt"/>
    <property type="match status" value="3"/>
</dbReference>
<name>A0ABN8GEV2_9BACL</name>
<evidence type="ECO:0000313" key="7">
    <source>
        <dbReference type="EMBL" id="CAH1201500.1"/>
    </source>
</evidence>
<dbReference type="InterPro" id="IPR014030">
    <property type="entry name" value="Ketoacyl_synth_N"/>
</dbReference>
<sequence length="2005" mass="218902">MTDLHGKLALVTGGAKGVGKIIARKLAERGAHVLINFFHSLDEAKQTKLELEALGAKVDLIRGSVAIEQQVDKMFDHIEKEYGYLDILVNNAASGTFTTLDEADDEAFDRSLNTNLKGSLWCARRAAKLMEKRGGGSIVNLSSTGSTQVAADYVTVGTSKAALESLTRYLAYEYGPYGIRVNTASANLLDNAVARRFPRFEEMRERIIAATPLGRIGTEEDLADLVLFLASDQSRFISGQMILTDGGMSSGGYILSPRNTEAAVAKALEAPADIQQDSTAADIQGETIAADTTTATEIEEEDGDAIAIVGMGMVAPGANDSEEFWQVLMDGKSMFRYIPSDRWENLSFFSNDASAEDKSYQNTSGFITDFVPARALQEEGGAELGSRELTTVWLRHSLYQALEGVKRRNTDKHSFVVGYTPDGNQNLEESMVINSTMHHLANVMGQVGGSAEEKKAFIEQASEVLEQEYARGALDVSELLSHRVGELAMQDILPEGTELLMVDTACSSSLYAIDIGMKGLLSGKHDIAVCGGSFALGPRSSVLFSKLHGLSTSGQVRPLDKAADGVLFSDGAGVVVLKRLSRAKSDGDNILAVVKAVGTSSDGKGKAIYAPSPDGQGIAIDRALLQQDVNLEDIDWVVAHATGTPAGDLTEFTSLREHLMSDKPICVTSNKSLIGHTGWAAGVISVIQVLLGLQKGLIPPQYQYESSPELFGVETSNLIIPKQPVAWKTQPDSRRNAAISGFGFGGTNAHMIVEEYKETDRYATKSASAPKERIAIVGWSAHVPGLSGDEQIEAWVKGQGAAPGVSFGEHYPLPPFQKVKMPPKTLRTLDRCQLMVLECSHQLRDKLGDFWEQHRRETGVILGHMGLTRHSTLYGMRCYLDDIKSKLGARVASRLTNSVLEQLEAEVKRLVVESNEDSFPGIMPNVIPARVANYFDLKGCNMAIDTGFESTFSAIEIASRYLRSGELTMALVGGVHGNTTPEMIQAMREHLNLPDLALAEGCFMFALVRESSVLETGLPVLGYLDDDLEQEIDRSSATVDCGIGNRAGNYLGAEGAVGLLKAIVRKSRNGQVDVLCHLDNQAEAARLRLTGGQQGAAIIEDRQADSVPVRTEEARIPSAFFDEENWANGQPLELQRYAASLAPVKAEIIRDREPFIAPDTCIVTDRPELAAVYANQASIVLSLSPVPAPARNVHYLAELSEETVSKLLQQLERKPSHIRVLSNLSLSAPVSDCLHQEPKSLVRLHDLTFLALKCCFDRMQQGNSSLVALFLEALPFGQLHPYSGLFSGLIKSAALELPDSRIYAVYSDANGIESAVRQAEEESRLKQLLPIAVYANGQRKTPIVEPIPGILPQDGLSSISSESLVVATAGARGITAELMKAVARHFRPHMVIIGRNKLDGYPKETFEGTDEVFGARRKAYLSEQKLLHKAKSIGQLNKEFDRLLEARQTYRNIREMEQLCGEGKVRYLACDVLDRQALAEAFEEIQRIYKRPIDLLVNAAGLNRSAATPAKQLSDFQAIRDIKIQGYLNLKHVLMGKPPGMWCNFGSFIGLTGQLGETDYAAANNFLSTAAAYVRQTEGTDEFTIGWTLWKSVGLGANPLTKAFLEKSALFTSMGTEEGIHHFIREISMATRDAATFHLGDAEKNAITRVIPNFFEACSQAAQSQRTGGAEGSTAAAACVERGTFYLGQEKSRTAKEVHFERIFDLDKDAYLQHHVVNGHATLPGTFVPELAAEAAKSLLPELHVIAFEDVVFHHFLRVYDASKPAKKKIQAKVLHRGSNQTLIQVKIMTDLVSPSGIMLQRDKLHFEAKVVMSSEVPAAPYWKHWDHAGELYLPDPYHFEKAPVLLTDMFVSTANTRQHPLGKRAVYRLGVDHDDPIFSSFLVPSIMLDGLARVAVLGLVEGDYLPLAAPASIRRIDLYESKSDCALAKEYAGIDLYATPRHIDLESDGSNRFVAVKPDGGILLQMHDVAGTVLGYVHQTTGEFVSLQEMDLLRQTRARLVMTR</sequence>
<feature type="region of interest" description="N-terminal hotdog fold" evidence="3">
    <location>
        <begin position="1684"/>
        <end position="1812"/>
    </location>
</feature>
<dbReference type="EMBL" id="CAKMMF010000007">
    <property type="protein sequence ID" value="CAH1201500.1"/>
    <property type="molecule type" value="Genomic_DNA"/>
</dbReference>
<dbReference type="InterPro" id="IPR050091">
    <property type="entry name" value="PKS_NRPS_Biosynth_Enz"/>
</dbReference>
<evidence type="ECO:0000259" key="5">
    <source>
        <dbReference type="PROSITE" id="PS52004"/>
    </source>
</evidence>
<evidence type="ECO:0000259" key="6">
    <source>
        <dbReference type="PROSITE" id="PS52019"/>
    </source>
</evidence>
<proteinExistence type="inferred from homology"/>
<dbReference type="PROSITE" id="PS52004">
    <property type="entry name" value="KS3_2"/>
    <property type="match status" value="1"/>
</dbReference>
<dbReference type="CDD" id="cd00833">
    <property type="entry name" value="PKS"/>
    <property type="match status" value="1"/>
</dbReference>
<dbReference type="Pfam" id="PF02801">
    <property type="entry name" value="Ketoacyl-synt_C"/>
    <property type="match status" value="1"/>
</dbReference>
<dbReference type="SUPFAM" id="SSF53901">
    <property type="entry name" value="Thiolase-like"/>
    <property type="match status" value="2"/>
</dbReference>
<dbReference type="Gene3D" id="3.10.129.110">
    <property type="entry name" value="Polyketide synthase dehydratase"/>
    <property type="match status" value="1"/>
</dbReference>
<keyword evidence="2" id="KW-0597">Phosphoprotein</keyword>
<evidence type="ECO:0000256" key="4">
    <source>
        <dbReference type="RuleBase" id="RU003694"/>
    </source>
</evidence>
<dbReference type="Pfam" id="PF13561">
    <property type="entry name" value="adh_short_C2"/>
    <property type="match status" value="1"/>
</dbReference>
<keyword evidence="1" id="KW-0596">Phosphopantetheine</keyword>
<dbReference type="PROSITE" id="PS52019">
    <property type="entry name" value="PKS_MFAS_DH"/>
    <property type="match status" value="1"/>
</dbReference>
<organism evidence="7 8">
    <name type="scientific">Paenibacillus plantiphilus</name>
    <dbReference type="NCBI Taxonomy" id="2905650"/>
    <lineage>
        <taxon>Bacteria</taxon>
        <taxon>Bacillati</taxon>
        <taxon>Bacillota</taxon>
        <taxon>Bacilli</taxon>
        <taxon>Bacillales</taxon>
        <taxon>Paenibacillaceae</taxon>
        <taxon>Paenibacillus</taxon>
    </lineage>
</organism>
<keyword evidence="8" id="KW-1185">Reference proteome</keyword>